<dbReference type="AlphaFoldDB" id="A0AA88P2Z1"/>
<reference evidence="2" key="1">
    <citation type="submission" date="2023-08" db="EMBL/GenBank/DDBJ databases">
        <title>Chromosome-level Genome Assembly of mud carp (Cirrhinus molitorella).</title>
        <authorList>
            <person name="Liu H."/>
        </authorList>
    </citation>
    <scope>NUCLEOTIDE SEQUENCE</scope>
    <source>
        <strain evidence="2">Prfri</strain>
        <tissue evidence="2">Muscle</tissue>
    </source>
</reference>
<feature type="compositionally biased region" description="Gly residues" evidence="1">
    <location>
        <begin position="26"/>
        <end position="35"/>
    </location>
</feature>
<sequence>METKPAANGERGPKTPERQCFSETLGGQGRRGGQGSSDPRFNDGANQSWLLTVLPVTRVTAARGAQETRLEPSLTLTLGPSAPHMIIGRRRMRSHPDLRRPAARYR</sequence>
<gene>
    <name evidence="2" type="ORF">Q8A67_023176</name>
</gene>
<accession>A0AA88P2Z1</accession>
<keyword evidence="3" id="KW-1185">Reference proteome</keyword>
<protein>
    <submittedName>
        <fullName evidence="2">Uncharacterized protein</fullName>
    </submittedName>
</protein>
<evidence type="ECO:0000313" key="3">
    <source>
        <dbReference type="Proteomes" id="UP001187343"/>
    </source>
</evidence>
<evidence type="ECO:0000313" key="2">
    <source>
        <dbReference type="EMBL" id="KAK2870649.1"/>
    </source>
</evidence>
<evidence type="ECO:0000256" key="1">
    <source>
        <dbReference type="SAM" id="MobiDB-lite"/>
    </source>
</evidence>
<name>A0AA88P2Z1_9TELE</name>
<feature type="region of interest" description="Disordered" evidence="1">
    <location>
        <begin position="81"/>
        <end position="106"/>
    </location>
</feature>
<feature type="region of interest" description="Disordered" evidence="1">
    <location>
        <begin position="1"/>
        <end position="45"/>
    </location>
</feature>
<dbReference type="EMBL" id="JAUYZG010000023">
    <property type="protein sequence ID" value="KAK2870649.1"/>
    <property type="molecule type" value="Genomic_DNA"/>
</dbReference>
<organism evidence="2 3">
    <name type="scientific">Cirrhinus molitorella</name>
    <name type="common">mud carp</name>
    <dbReference type="NCBI Taxonomy" id="172907"/>
    <lineage>
        <taxon>Eukaryota</taxon>
        <taxon>Metazoa</taxon>
        <taxon>Chordata</taxon>
        <taxon>Craniata</taxon>
        <taxon>Vertebrata</taxon>
        <taxon>Euteleostomi</taxon>
        <taxon>Actinopterygii</taxon>
        <taxon>Neopterygii</taxon>
        <taxon>Teleostei</taxon>
        <taxon>Ostariophysi</taxon>
        <taxon>Cypriniformes</taxon>
        <taxon>Cyprinidae</taxon>
        <taxon>Labeoninae</taxon>
        <taxon>Labeonini</taxon>
        <taxon>Cirrhinus</taxon>
    </lineage>
</organism>
<dbReference type="Proteomes" id="UP001187343">
    <property type="component" value="Unassembled WGS sequence"/>
</dbReference>
<proteinExistence type="predicted"/>
<comment type="caution">
    <text evidence="2">The sequence shown here is derived from an EMBL/GenBank/DDBJ whole genome shotgun (WGS) entry which is preliminary data.</text>
</comment>